<dbReference type="InterPro" id="IPR004045">
    <property type="entry name" value="Glutathione_S-Trfase_N"/>
</dbReference>
<evidence type="ECO:0000259" key="1">
    <source>
        <dbReference type="PROSITE" id="PS50404"/>
    </source>
</evidence>
<evidence type="ECO:0000259" key="2">
    <source>
        <dbReference type="PROSITE" id="PS50405"/>
    </source>
</evidence>
<dbReference type="Pfam" id="PF00043">
    <property type="entry name" value="GST_C"/>
    <property type="match status" value="1"/>
</dbReference>
<accession>A0ABS5ERU4</accession>
<dbReference type="InterPro" id="IPR040079">
    <property type="entry name" value="Glutathione_S-Trfase"/>
</dbReference>
<keyword evidence="4" id="KW-1185">Reference proteome</keyword>
<dbReference type="PANTHER" id="PTHR44051">
    <property type="entry name" value="GLUTATHIONE S-TRANSFERASE-RELATED"/>
    <property type="match status" value="1"/>
</dbReference>
<dbReference type="CDD" id="cd03057">
    <property type="entry name" value="GST_N_Beta"/>
    <property type="match status" value="1"/>
</dbReference>
<dbReference type="SUPFAM" id="SSF47616">
    <property type="entry name" value="GST C-terminal domain-like"/>
    <property type="match status" value="1"/>
</dbReference>
<dbReference type="SFLD" id="SFLDS00019">
    <property type="entry name" value="Glutathione_Transferase_(cytos"/>
    <property type="match status" value="1"/>
</dbReference>
<protein>
    <submittedName>
        <fullName evidence="3">Glutathione S-transferase</fullName>
    </submittedName>
</protein>
<dbReference type="Pfam" id="PF13409">
    <property type="entry name" value="GST_N_2"/>
    <property type="match status" value="1"/>
</dbReference>
<gene>
    <name evidence="3" type="ORF">GXW71_01475</name>
</gene>
<sequence>MHRLYYSPGACSLAPHIVLEEIGIPYALELRSARNAEGTSTPEYLALNPKGRVPALAGMPGSAGGATGLLTEAPAILFFLARSHPEARLLPGDPAAEARCLEWMNWLSGTVHGQSFGQIWRAHRFTADPVQHAAIIAKGEENLGGQYAHIEALLADGRDWAVPGQYSIADPFLLVFWLWGQRIGIEMAGHYPAWARLSARILARPAVQRALEQERVSVAAPPA</sequence>
<name>A0ABS5ERU4_9PROT</name>
<dbReference type="InterPro" id="IPR036249">
    <property type="entry name" value="Thioredoxin-like_sf"/>
</dbReference>
<dbReference type="PROSITE" id="PS50404">
    <property type="entry name" value="GST_NTER"/>
    <property type="match status" value="1"/>
</dbReference>
<dbReference type="Gene3D" id="3.40.30.10">
    <property type="entry name" value="Glutaredoxin"/>
    <property type="match status" value="1"/>
</dbReference>
<feature type="domain" description="GST N-terminal" evidence="1">
    <location>
        <begin position="1"/>
        <end position="88"/>
    </location>
</feature>
<dbReference type="SUPFAM" id="SSF52833">
    <property type="entry name" value="Thioredoxin-like"/>
    <property type="match status" value="1"/>
</dbReference>
<organism evidence="3 4">
    <name type="scientific">Plastoroseomonas hellenica</name>
    <dbReference type="NCBI Taxonomy" id="2687306"/>
    <lineage>
        <taxon>Bacteria</taxon>
        <taxon>Pseudomonadati</taxon>
        <taxon>Pseudomonadota</taxon>
        <taxon>Alphaproteobacteria</taxon>
        <taxon>Acetobacterales</taxon>
        <taxon>Acetobacteraceae</taxon>
        <taxon>Plastoroseomonas</taxon>
    </lineage>
</organism>
<dbReference type="EMBL" id="JAAGBB010000001">
    <property type="protein sequence ID" value="MBR0663013.1"/>
    <property type="molecule type" value="Genomic_DNA"/>
</dbReference>
<feature type="domain" description="GST C-terminal" evidence="2">
    <location>
        <begin position="93"/>
        <end position="222"/>
    </location>
</feature>
<dbReference type="InterPro" id="IPR036282">
    <property type="entry name" value="Glutathione-S-Trfase_C_sf"/>
</dbReference>
<evidence type="ECO:0000313" key="4">
    <source>
        <dbReference type="Proteomes" id="UP001196870"/>
    </source>
</evidence>
<dbReference type="InterPro" id="IPR010987">
    <property type="entry name" value="Glutathione-S-Trfase_C-like"/>
</dbReference>
<dbReference type="PROSITE" id="PS50405">
    <property type="entry name" value="GST_CTER"/>
    <property type="match status" value="1"/>
</dbReference>
<dbReference type="Gene3D" id="1.20.1050.10">
    <property type="match status" value="1"/>
</dbReference>
<dbReference type="CDD" id="cd03188">
    <property type="entry name" value="GST_C_Beta"/>
    <property type="match status" value="1"/>
</dbReference>
<dbReference type="SFLD" id="SFLDG01150">
    <property type="entry name" value="Main.1:_Beta-like"/>
    <property type="match status" value="1"/>
</dbReference>
<dbReference type="SFLD" id="SFLDG00358">
    <property type="entry name" value="Main_(cytGST)"/>
    <property type="match status" value="1"/>
</dbReference>
<comment type="caution">
    <text evidence="3">The sequence shown here is derived from an EMBL/GenBank/DDBJ whole genome shotgun (WGS) entry which is preliminary data.</text>
</comment>
<dbReference type="InterPro" id="IPR004046">
    <property type="entry name" value="GST_C"/>
</dbReference>
<proteinExistence type="predicted"/>
<dbReference type="Proteomes" id="UP001196870">
    <property type="component" value="Unassembled WGS sequence"/>
</dbReference>
<reference evidence="4" key="1">
    <citation type="journal article" date="2021" name="Syst. Appl. Microbiol.">
        <title>Roseomonas hellenica sp. nov., isolated from roots of wild-growing Alkanna tinctoria.</title>
        <authorList>
            <person name="Rat A."/>
            <person name="Naranjo H.D."/>
            <person name="Lebbe L."/>
            <person name="Cnockaert M."/>
            <person name="Krigas N."/>
            <person name="Grigoriadou K."/>
            <person name="Maloupa E."/>
            <person name="Willems A."/>
        </authorList>
    </citation>
    <scope>NUCLEOTIDE SEQUENCE [LARGE SCALE GENOMIC DNA]</scope>
    <source>
        <strain evidence="4">LMG 31523</strain>
    </source>
</reference>
<evidence type="ECO:0000313" key="3">
    <source>
        <dbReference type="EMBL" id="MBR0663013.1"/>
    </source>
</evidence>
<dbReference type="RefSeq" id="WP_211850599.1">
    <property type="nucleotide sequence ID" value="NZ_JAAGBB010000001.1"/>
</dbReference>
<dbReference type="PANTHER" id="PTHR44051:SF8">
    <property type="entry name" value="GLUTATHIONE S-TRANSFERASE GSTA"/>
    <property type="match status" value="1"/>
</dbReference>